<organism evidence="2">
    <name type="scientific">Siphoviridae sp. ctQLz13</name>
    <dbReference type="NCBI Taxonomy" id="2825492"/>
    <lineage>
        <taxon>Viruses</taxon>
        <taxon>Duplodnaviria</taxon>
        <taxon>Heunggongvirae</taxon>
        <taxon>Uroviricota</taxon>
        <taxon>Caudoviricetes</taxon>
    </lineage>
</organism>
<dbReference type="EMBL" id="BK015262">
    <property type="protein sequence ID" value="DAD98416.1"/>
    <property type="molecule type" value="Genomic_DNA"/>
</dbReference>
<reference evidence="2" key="1">
    <citation type="journal article" date="2021" name="Proc. Natl. Acad. Sci. U.S.A.">
        <title>A Catalog of Tens of Thousands of Viruses from Human Metagenomes Reveals Hidden Associations with Chronic Diseases.</title>
        <authorList>
            <person name="Tisza M.J."/>
            <person name="Buck C.B."/>
        </authorList>
    </citation>
    <scope>NUCLEOTIDE SEQUENCE</scope>
    <source>
        <strain evidence="2">CtQLz13</strain>
    </source>
</reference>
<dbReference type="Pfam" id="PF20441">
    <property type="entry name" value="TerL_nuclease"/>
    <property type="match status" value="1"/>
</dbReference>
<dbReference type="PANTHER" id="PTHR41287">
    <property type="match status" value="1"/>
</dbReference>
<dbReference type="InterPro" id="IPR005021">
    <property type="entry name" value="Terminase_largesu-like"/>
</dbReference>
<dbReference type="InterPro" id="IPR046462">
    <property type="entry name" value="TerL_nuclease"/>
</dbReference>
<evidence type="ECO:0000313" key="2">
    <source>
        <dbReference type="EMBL" id="DAD98416.1"/>
    </source>
</evidence>
<dbReference type="GO" id="GO:0004519">
    <property type="term" value="F:endonuclease activity"/>
    <property type="evidence" value="ECO:0007669"/>
    <property type="project" value="InterPro"/>
</dbReference>
<accession>A0A8S5NW04</accession>
<name>A0A8S5NW04_9CAUD</name>
<proteinExistence type="predicted"/>
<sequence>MMTWKTMSCKMHPAIQEYIDIVEQQIHPCCKDQIALVKHIKDCFAMEEIYIDTERADKYLGLQKYFPYKFFPWENFVTLLHLCTFWEKDNLPRWPDLFLMAGRGAGKDGVIAYEAMCLASPYNPVTEYDVDICGNGEEQAMRPVEDLVGFFELPGQTKKLKRHYHWTKQTIKSKKNRAKIRGRTSNHKTKDGLRSGIVMFNEVHQYENYDNINVYTTGLGKKAEPRSGYYTTNGDVREGPLDDLIAQAEGILYSGNDDLGMLPVLFRLDDEKEVDCEENWTKANPSLPYLPHLLAETRKEYHTWKAHPERLPAFMSKRMNRPSGVKDAAVTSWENIAATNKMLPDLTGWSCVVGIDYAMISDWVSVTLHFKRDEMRYDINHSWICSKSKDLQRIKAPWKSWVDKGYCTYVDDVEISPEIVAQYIQEVGKQYQIEKVALDSYRYALVAESLKKIGFSAEDKNLRLITRSDIMKYVPVIDSCFVNQYYAWGDNPVLRWACNNAKLIPYGKQKGRDQGSFVYGKQEAKSRKTDPWLSLVAAQICEDEIVNYIPVKEGAKVILTI</sequence>
<evidence type="ECO:0000259" key="1">
    <source>
        <dbReference type="Pfam" id="PF20441"/>
    </source>
</evidence>
<dbReference type="InterPro" id="IPR027417">
    <property type="entry name" value="P-loop_NTPase"/>
</dbReference>
<protein>
    <submittedName>
        <fullName evidence="2">Large Terminase</fullName>
    </submittedName>
</protein>
<dbReference type="Gene3D" id="3.40.50.300">
    <property type="entry name" value="P-loop containing nucleotide triphosphate hydrolases"/>
    <property type="match status" value="1"/>
</dbReference>
<dbReference type="PANTHER" id="PTHR41287:SF1">
    <property type="entry name" value="PROTEIN YMFN"/>
    <property type="match status" value="1"/>
</dbReference>
<feature type="domain" description="Terminase large subunit-like endonuclease" evidence="1">
    <location>
        <begin position="267"/>
        <end position="504"/>
    </location>
</feature>